<feature type="domain" description="Methyltransferase" evidence="1">
    <location>
        <begin position="42"/>
        <end position="134"/>
    </location>
</feature>
<keyword evidence="3" id="KW-1185">Reference proteome</keyword>
<reference evidence="2 3" key="1">
    <citation type="submission" date="2019-03" db="EMBL/GenBank/DDBJ databases">
        <title>Dyadobacter AR-3-6 sp. nov., isolated from arctic soil.</title>
        <authorList>
            <person name="Chaudhary D.K."/>
        </authorList>
    </citation>
    <scope>NUCLEOTIDE SEQUENCE [LARGE SCALE GENOMIC DNA]</scope>
    <source>
        <strain evidence="2 3">AR-3-6</strain>
    </source>
</reference>
<dbReference type="EMBL" id="SMFL01000001">
    <property type="protein sequence ID" value="TDE18032.1"/>
    <property type="molecule type" value="Genomic_DNA"/>
</dbReference>
<protein>
    <submittedName>
        <fullName evidence="2">Class I SAM-dependent methyltransferase</fullName>
    </submittedName>
</protein>
<keyword evidence="2" id="KW-0808">Transferase</keyword>
<dbReference type="Pfam" id="PF13649">
    <property type="entry name" value="Methyltransf_25"/>
    <property type="match status" value="1"/>
</dbReference>
<accession>A0A4R5DU66</accession>
<dbReference type="InterPro" id="IPR041698">
    <property type="entry name" value="Methyltransf_25"/>
</dbReference>
<dbReference type="PROSITE" id="PS01330">
    <property type="entry name" value="PABS_1"/>
    <property type="match status" value="1"/>
</dbReference>
<dbReference type="CDD" id="cd02440">
    <property type="entry name" value="AdoMet_MTases"/>
    <property type="match status" value="1"/>
</dbReference>
<comment type="caution">
    <text evidence="2">The sequence shown here is derived from an EMBL/GenBank/DDBJ whole genome shotgun (WGS) entry which is preliminary data.</text>
</comment>
<evidence type="ECO:0000259" key="1">
    <source>
        <dbReference type="Pfam" id="PF13649"/>
    </source>
</evidence>
<sequence>MAINNYDYIAGSYDLISRLIFQKSIINSQKTLATFVTSPAEILIVGGGTGAILEEITKIHPTGLNIIYVDISSKMIGLAKKRDFKQNQVEFLHMAVENYISNQKYDFIITAFVFDNFSEFKCELIFRRLNDLLHSNVSWLFADFKVQQDWNRVWQKPLLKCMYWFFWIVCRIEAVDLPDMDSNFGNANYTAVYHRQHFFRFIQSFVYRRAQPII</sequence>
<dbReference type="InterPro" id="IPR029063">
    <property type="entry name" value="SAM-dependent_MTases_sf"/>
</dbReference>
<evidence type="ECO:0000313" key="3">
    <source>
        <dbReference type="Proteomes" id="UP000294850"/>
    </source>
</evidence>
<name>A0A4R5DU66_9BACT</name>
<dbReference type="Proteomes" id="UP000294850">
    <property type="component" value="Unassembled WGS sequence"/>
</dbReference>
<evidence type="ECO:0000313" key="2">
    <source>
        <dbReference type="EMBL" id="TDE18032.1"/>
    </source>
</evidence>
<dbReference type="InterPro" id="IPR030373">
    <property type="entry name" value="PABS_CS"/>
</dbReference>
<keyword evidence="2" id="KW-0489">Methyltransferase</keyword>
<dbReference type="RefSeq" id="WP_131955550.1">
    <property type="nucleotide sequence ID" value="NZ_SMFL01000001.1"/>
</dbReference>
<dbReference type="OrthoDB" id="836632at2"/>
<proteinExistence type="predicted"/>
<dbReference type="Gene3D" id="3.40.50.150">
    <property type="entry name" value="Vaccinia Virus protein VP39"/>
    <property type="match status" value="1"/>
</dbReference>
<organism evidence="2 3">
    <name type="scientific">Dyadobacter psychrotolerans</name>
    <dbReference type="NCBI Taxonomy" id="2541721"/>
    <lineage>
        <taxon>Bacteria</taxon>
        <taxon>Pseudomonadati</taxon>
        <taxon>Bacteroidota</taxon>
        <taxon>Cytophagia</taxon>
        <taxon>Cytophagales</taxon>
        <taxon>Spirosomataceae</taxon>
        <taxon>Dyadobacter</taxon>
    </lineage>
</organism>
<dbReference type="GO" id="GO:0008168">
    <property type="term" value="F:methyltransferase activity"/>
    <property type="evidence" value="ECO:0007669"/>
    <property type="project" value="UniProtKB-KW"/>
</dbReference>
<gene>
    <name evidence="2" type="ORF">E0F88_00295</name>
</gene>
<dbReference type="AlphaFoldDB" id="A0A4R5DU66"/>
<dbReference type="SUPFAM" id="SSF53335">
    <property type="entry name" value="S-adenosyl-L-methionine-dependent methyltransferases"/>
    <property type="match status" value="1"/>
</dbReference>
<dbReference type="GO" id="GO:0032259">
    <property type="term" value="P:methylation"/>
    <property type="evidence" value="ECO:0007669"/>
    <property type="project" value="UniProtKB-KW"/>
</dbReference>